<sequence length="171" mass="19403">MQLQFRKMASSTEPLQFHQEVDVSRAVEGRDDVSNLQPLQADLKATYLGPLIPDTVDVQGKLSVQLDMVCARCLTVVHEHLHIPFHEQLKQGKQPEEFREEDDTIYVDNEIVDLVPLVEESFLLHLPQTVLCKSTCKGLCPNCGVDLNEGTCNCDKQRVDPRLEALQNFFK</sequence>
<organism evidence="1 2">
    <name type="scientific">Paenibacillus pini JCM 16418</name>
    <dbReference type="NCBI Taxonomy" id="1236976"/>
    <lineage>
        <taxon>Bacteria</taxon>
        <taxon>Bacillati</taxon>
        <taxon>Bacillota</taxon>
        <taxon>Bacilli</taxon>
        <taxon>Bacillales</taxon>
        <taxon>Paenibacillaceae</taxon>
        <taxon>Paenibacillus</taxon>
    </lineage>
</organism>
<evidence type="ECO:0000313" key="2">
    <source>
        <dbReference type="Proteomes" id="UP000019364"/>
    </source>
</evidence>
<dbReference type="PANTHER" id="PTHR34374">
    <property type="entry name" value="LARGE RIBOSOMAL RNA SUBUNIT ACCUMULATION PROTEIN YCED HOMOLOG 1, CHLOROPLASTIC"/>
    <property type="match status" value="1"/>
</dbReference>
<dbReference type="Proteomes" id="UP000019364">
    <property type="component" value="Unassembled WGS sequence"/>
</dbReference>
<gene>
    <name evidence="1" type="ORF">JCM16418_675</name>
</gene>
<dbReference type="STRING" id="1236976.JCM16418_675"/>
<dbReference type="PANTHER" id="PTHR34374:SF1">
    <property type="entry name" value="LARGE RIBOSOMAL RNA SUBUNIT ACCUMULATION PROTEIN YCED HOMOLOG 1, CHLOROPLASTIC"/>
    <property type="match status" value="1"/>
</dbReference>
<dbReference type="EMBL" id="BAVZ01000001">
    <property type="protein sequence ID" value="GAF06701.1"/>
    <property type="molecule type" value="Genomic_DNA"/>
</dbReference>
<name>W7YQ46_9BACL</name>
<dbReference type="RefSeq" id="WP_036645939.1">
    <property type="nucleotide sequence ID" value="NZ_BAVZ01000001.1"/>
</dbReference>
<dbReference type="Pfam" id="PF02620">
    <property type="entry name" value="YceD"/>
    <property type="match status" value="1"/>
</dbReference>
<dbReference type="GO" id="GO:0005840">
    <property type="term" value="C:ribosome"/>
    <property type="evidence" value="ECO:0007669"/>
    <property type="project" value="UniProtKB-KW"/>
</dbReference>
<protein>
    <submittedName>
        <fullName evidence="1">Ribosomal protein L32p</fullName>
    </submittedName>
</protein>
<keyword evidence="2" id="KW-1185">Reference proteome</keyword>
<dbReference type="eggNOG" id="COG1399">
    <property type="taxonomic scope" value="Bacteria"/>
</dbReference>
<proteinExistence type="predicted"/>
<dbReference type="AlphaFoldDB" id="W7YQ46"/>
<keyword evidence="1" id="KW-0687">Ribonucleoprotein</keyword>
<accession>W7YQ46</accession>
<dbReference type="OrthoDB" id="9790372at2"/>
<keyword evidence="1" id="KW-0689">Ribosomal protein</keyword>
<reference evidence="1 2" key="1">
    <citation type="journal article" date="2014" name="Genome Announc.">
        <title>Draft Genome Sequence of Paenibacillus pini JCM 16418T, Isolated from the Rhizosphere of Pine Tree.</title>
        <authorList>
            <person name="Yuki M."/>
            <person name="Oshima K."/>
            <person name="Suda W."/>
            <person name="Oshida Y."/>
            <person name="Kitamura K."/>
            <person name="Iida Y."/>
            <person name="Hattori M."/>
            <person name="Ohkuma M."/>
        </authorList>
    </citation>
    <scope>NUCLEOTIDE SEQUENCE [LARGE SCALE GENOMIC DNA]</scope>
    <source>
        <strain evidence="1 2">JCM 16418</strain>
    </source>
</reference>
<dbReference type="InterPro" id="IPR003772">
    <property type="entry name" value="YceD"/>
</dbReference>
<evidence type="ECO:0000313" key="1">
    <source>
        <dbReference type="EMBL" id="GAF06701.1"/>
    </source>
</evidence>
<comment type="caution">
    <text evidence="1">The sequence shown here is derived from an EMBL/GenBank/DDBJ whole genome shotgun (WGS) entry which is preliminary data.</text>
</comment>